<dbReference type="Gene3D" id="3.40.190.10">
    <property type="entry name" value="Periplasmic binding protein-like II"/>
    <property type="match status" value="2"/>
</dbReference>
<dbReference type="PANTHER" id="PTHR30570">
    <property type="entry name" value="PERIPLASMIC PHOSPHATE BINDING COMPONENT OF PHOSPHATE ABC TRANSPORTER"/>
    <property type="match status" value="1"/>
</dbReference>
<proteinExistence type="inferred from homology"/>
<sequence length="278" mass="29278">MRKIVSVLSAAVFTLTLCACSSGSSTSSITVAGSTTCLPIAEIAAEGFKEETGIDVLVSGLGSSAGIEAVSAGTADIASSSRGLNADEQDLGLTPIVIAHDGIAVIVNDDNPVDNLSTEQLRDIYAGKITNWKEVGGEDLRIQVINRDEASGTREAFRTIVMDGTPFDRRSAVLSGTGQVRDVVSRSRGAIGYISLGFVDSLNAKTSVKAVSVNHVEASEKTVASGGYPISRDLYFFVKGAPSQRAQDYIDYVTSEKMDKQIREAGFIPVTNDEKGSE</sequence>
<evidence type="ECO:0000259" key="5">
    <source>
        <dbReference type="Pfam" id="PF12849"/>
    </source>
</evidence>
<dbReference type="AlphaFoldDB" id="A0A174B3N4"/>
<keyword evidence="4" id="KW-0592">Phosphate transport</keyword>
<comment type="function">
    <text evidence="4">Involved in the system for phosphate transport across the cytoplasmic membrane.</text>
</comment>
<dbReference type="Pfam" id="PF12849">
    <property type="entry name" value="PBP_like_2"/>
    <property type="match status" value="1"/>
</dbReference>
<feature type="chain" id="PRO_5039753191" description="Phosphate-binding protein" evidence="4">
    <location>
        <begin position="20"/>
        <end position="278"/>
    </location>
</feature>
<dbReference type="InterPro" id="IPR011862">
    <property type="entry name" value="Phos-bd"/>
</dbReference>
<dbReference type="EMBL" id="CYYP01000006">
    <property type="protein sequence ID" value="CUN94346.1"/>
    <property type="molecule type" value="Genomic_DNA"/>
</dbReference>
<reference evidence="6 7" key="1">
    <citation type="submission" date="2015-09" db="EMBL/GenBank/DDBJ databases">
        <authorList>
            <consortium name="Pathogen Informatics"/>
        </authorList>
    </citation>
    <scope>NUCLEOTIDE SEQUENCE [LARGE SCALE GENOMIC DNA]</scope>
    <source>
        <strain evidence="6 7">2789STDY5608823</strain>
    </source>
</reference>
<dbReference type="PROSITE" id="PS51257">
    <property type="entry name" value="PROKAR_LIPOPROTEIN"/>
    <property type="match status" value="1"/>
</dbReference>
<accession>A0A174B3N4</accession>
<evidence type="ECO:0000256" key="2">
    <source>
        <dbReference type="ARBA" id="ARBA00022448"/>
    </source>
</evidence>
<dbReference type="SUPFAM" id="SSF53850">
    <property type="entry name" value="Periplasmic binding protein-like II"/>
    <property type="match status" value="1"/>
</dbReference>
<dbReference type="PANTHER" id="PTHR30570:SF1">
    <property type="entry name" value="PHOSPHATE-BINDING PROTEIN PSTS"/>
    <property type="match status" value="1"/>
</dbReference>
<dbReference type="GO" id="GO:0042301">
    <property type="term" value="F:phosphate ion binding"/>
    <property type="evidence" value="ECO:0007669"/>
    <property type="project" value="UniProtKB-UniRule"/>
</dbReference>
<feature type="domain" description="PBP" evidence="5">
    <location>
        <begin position="22"/>
        <end position="256"/>
    </location>
</feature>
<evidence type="ECO:0000313" key="6">
    <source>
        <dbReference type="EMBL" id="CUN94346.1"/>
    </source>
</evidence>
<evidence type="ECO:0000313" key="7">
    <source>
        <dbReference type="Proteomes" id="UP000095468"/>
    </source>
</evidence>
<comment type="similarity">
    <text evidence="1 4">Belongs to the PstS family.</text>
</comment>
<evidence type="ECO:0000256" key="3">
    <source>
        <dbReference type="ARBA" id="ARBA00022729"/>
    </source>
</evidence>
<keyword evidence="3 4" id="KW-0732">Signal</keyword>
<dbReference type="Proteomes" id="UP000095468">
    <property type="component" value="Unassembled WGS sequence"/>
</dbReference>
<dbReference type="NCBIfam" id="TIGR02136">
    <property type="entry name" value="ptsS_2"/>
    <property type="match status" value="1"/>
</dbReference>
<organism evidence="6 7">
    <name type="scientific">Collinsella aerofaciens</name>
    <dbReference type="NCBI Taxonomy" id="74426"/>
    <lineage>
        <taxon>Bacteria</taxon>
        <taxon>Bacillati</taxon>
        <taxon>Actinomycetota</taxon>
        <taxon>Coriobacteriia</taxon>
        <taxon>Coriobacteriales</taxon>
        <taxon>Coriobacteriaceae</taxon>
        <taxon>Collinsella</taxon>
    </lineage>
</organism>
<evidence type="ECO:0000256" key="4">
    <source>
        <dbReference type="RuleBase" id="RU367119"/>
    </source>
</evidence>
<protein>
    <recommendedName>
        <fullName evidence="4">Phosphate-binding protein</fullName>
    </recommendedName>
</protein>
<keyword evidence="2 4" id="KW-0813">Transport</keyword>
<name>A0A174B3N4_9ACTN</name>
<gene>
    <name evidence="6" type="primary">pstS_2</name>
    <name evidence="6" type="ORF">ERS852381_00857</name>
</gene>
<evidence type="ECO:0000256" key="1">
    <source>
        <dbReference type="ARBA" id="ARBA00008725"/>
    </source>
</evidence>
<dbReference type="GO" id="GO:0006817">
    <property type="term" value="P:phosphate ion transport"/>
    <property type="evidence" value="ECO:0007669"/>
    <property type="project" value="UniProtKB-UniRule"/>
</dbReference>
<dbReference type="CDD" id="cd13653">
    <property type="entry name" value="PBP2_phosphate_like_1"/>
    <property type="match status" value="1"/>
</dbReference>
<dbReference type="InterPro" id="IPR024370">
    <property type="entry name" value="PBP_domain"/>
</dbReference>
<feature type="signal peptide" evidence="4">
    <location>
        <begin position="1"/>
        <end position="19"/>
    </location>
</feature>
<dbReference type="RefSeq" id="WP_055286081.1">
    <property type="nucleotide sequence ID" value="NZ_CYYP01000006.1"/>
</dbReference>
<dbReference type="InterPro" id="IPR050811">
    <property type="entry name" value="Phosphate_ABC_transporter"/>
</dbReference>